<keyword evidence="2" id="KW-1185">Reference proteome</keyword>
<reference evidence="1" key="1">
    <citation type="submission" date="2021-11" db="EMBL/GenBank/DDBJ databases">
        <title>Fusarium solani-melongenae Genome sequencing and assembly.</title>
        <authorList>
            <person name="Xie S."/>
            <person name="Huang L."/>
            <person name="Zhang X."/>
        </authorList>
    </citation>
    <scope>NUCLEOTIDE SEQUENCE</scope>
    <source>
        <strain evidence="1">CRI 24-3</strain>
    </source>
</reference>
<dbReference type="Proteomes" id="UP000830768">
    <property type="component" value="Chromosome 13"/>
</dbReference>
<evidence type="ECO:0000313" key="2">
    <source>
        <dbReference type="Proteomes" id="UP000830768"/>
    </source>
</evidence>
<proteinExistence type="predicted"/>
<sequence>MSFSLSWLKVEEGLGGIRHVLRGDAEEMASQLAGLQALLAPTDPQPYNTVSTKDNTYEGTKYRIYTPHRETNAQGRLPIGVFFHGGGFVLGDLEAEDGLCRAIAQNANTLIISVNYRKAPAHKSPAQLQDALKMFQWAYHNATALGGEPNKLYVIGTSAGGALAFSVARKVALGSAELPKDAVKGIIAFSPVMFHPDNVPERYSSQHTAFKDNEKDTPIIDVASLMSFFKACNAKADDADYFVGLDQASHGLFPTTYIVTCGLDPLRDDGKIVAGSMKSQGVQVRSDHYGGLPHCFWMFPTLPETREFLRNAFSGVKWVLENIKQTDVVIRRVEKSETGTNIVFILHFKISLKMCDVSATHHPSRVT</sequence>
<name>A0ACD3ZR24_FUSSC</name>
<accession>A0ACD3ZR24</accession>
<gene>
    <name evidence="1" type="ORF">LCI18_014605</name>
</gene>
<organism evidence="1 2">
    <name type="scientific">Fusarium solani subsp. cucurbitae</name>
    <name type="common">Neocosmosporum cucurbitae</name>
    <dbReference type="NCBI Taxonomy" id="2747967"/>
    <lineage>
        <taxon>Eukaryota</taxon>
        <taxon>Fungi</taxon>
        <taxon>Dikarya</taxon>
        <taxon>Ascomycota</taxon>
        <taxon>Pezizomycotina</taxon>
        <taxon>Sordariomycetes</taxon>
        <taxon>Hypocreomycetidae</taxon>
        <taxon>Hypocreales</taxon>
        <taxon>Nectriaceae</taxon>
        <taxon>Fusarium</taxon>
        <taxon>Fusarium solani species complex</taxon>
    </lineage>
</organism>
<protein>
    <submittedName>
        <fullName evidence="1">Uncharacterized protein</fullName>
    </submittedName>
</protein>
<dbReference type="EMBL" id="CP090041">
    <property type="protein sequence ID" value="UPL03671.1"/>
    <property type="molecule type" value="Genomic_DNA"/>
</dbReference>
<evidence type="ECO:0000313" key="1">
    <source>
        <dbReference type="EMBL" id="UPL03671.1"/>
    </source>
</evidence>